<evidence type="ECO:0000313" key="2">
    <source>
        <dbReference type="Proteomes" id="UP001368500"/>
    </source>
</evidence>
<comment type="caution">
    <text evidence="1">The sequence shown here is derived from an EMBL/GenBank/DDBJ whole genome shotgun (WGS) entry which is preliminary data.</text>
</comment>
<dbReference type="RefSeq" id="WP_341372650.1">
    <property type="nucleotide sequence ID" value="NZ_JBBUTF010000003.1"/>
</dbReference>
<dbReference type="EMBL" id="JBBUTF010000003">
    <property type="protein sequence ID" value="MEK8024860.1"/>
    <property type="molecule type" value="Genomic_DNA"/>
</dbReference>
<dbReference type="Proteomes" id="UP001368500">
    <property type="component" value="Unassembled WGS sequence"/>
</dbReference>
<organism evidence="1 2">
    <name type="scientific">Pseudaquabacterium rugosum</name>
    <dbReference type="NCBI Taxonomy" id="2984194"/>
    <lineage>
        <taxon>Bacteria</taxon>
        <taxon>Pseudomonadati</taxon>
        <taxon>Pseudomonadota</taxon>
        <taxon>Betaproteobacteria</taxon>
        <taxon>Burkholderiales</taxon>
        <taxon>Sphaerotilaceae</taxon>
        <taxon>Pseudaquabacterium</taxon>
    </lineage>
</organism>
<gene>
    <name evidence="1" type="ORF">AACH11_02605</name>
</gene>
<feature type="non-terminal residue" evidence="1">
    <location>
        <position position="1"/>
    </location>
</feature>
<protein>
    <submittedName>
        <fullName evidence="1">Uncharacterized protein</fullName>
    </submittedName>
</protein>
<name>A0ABU9B7W7_9BURK</name>
<keyword evidence="2" id="KW-1185">Reference proteome</keyword>
<sequence>LLPQRRQRHALFGLHLLESSRHLHTLPDGEVLHFGLETARAMNVDRNIKGGAGAYLLDQYVIRPEAGVNMAAN</sequence>
<proteinExistence type="predicted"/>
<reference evidence="1 2" key="1">
    <citation type="submission" date="2024-04" db="EMBL/GenBank/DDBJ databases">
        <title>Novel species of the genus Ideonella isolated from streams.</title>
        <authorList>
            <person name="Lu H."/>
        </authorList>
    </citation>
    <scope>NUCLEOTIDE SEQUENCE [LARGE SCALE GENOMIC DNA]</scope>
    <source>
        <strain evidence="1 2">BYS139W</strain>
    </source>
</reference>
<accession>A0ABU9B7W7</accession>
<evidence type="ECO:0000313" key="1">
    <source>
        <dbReference type="EMBL" id="MEK8024860.1"/>
    </source>
</evidence>